<proteinExistence type="predicted"/>
<name>X0SDV3_9ZZZZ</name>
<dbReference type="Gene3D" id="3.50.50.60">
    <property type="entry name" value="FAD/NAD(P)-binding domain"/>
    <property type="match status" value="1"/>
</dbReference>
<keyword evidence="1" id="KW-1133">Transmembrane helix</keyword>
<feature type="domain" description="Amine oxidase" evidence="2">
    <location>
        <begin position="1"/>
        <end position="350"/>
    </location>
</feature>
<feature type="non-terminal residue" evidence="3">
    <location>
        <position position="1"/>
    </location>
</feature>
<dbReference type="InterPro" id="IPR036188">
    <property type="entry name" value="FAD/NAD-bd_sf"/>
</dbReference>
<dbReference type="PANTHER" id="PTHR43734:SF1">
    <property type="entry name" value="PHYTOENE DESATURASE"/>
    <property type="match status" value="1"/>
</dbReference>
<keyword evidence="1" id="KW-0812">Transmembrane</keyword>
<dbReference type="PANTHER" id="PTHR43734">
    <property type="entry name" value="PHYTOENE DESATURASE"/>
    <property type="match status" value="1"/>
</dbReference>
<feature type="non-terminal residue" evidence="3">
    <location>
        <position position="378"/>
    </location>
</feature>
<dbReference type="Gene3D" id="3.90.660.50">
    <property type="match status" value="1"/>
</dbReference>
<evidence type="ECO:0000259" key="2">
    <source>
        <dbReference type="Pfam" id="PF01593"/>
    </source>
</evidence>
<reference evidence="3" key="1">
    <citation type="journal article" date="2014" name="Front. Microbiol.">
        <title>High frequency of phylogenetically diverse reductive dehalogenase-homologous genes in deep subseafloor sedimentary metagenomes.</title>
        <authorList>
            <person name="Kawai M."/>
            <person name="Futagami T."/>
            <person name="Toyoda A."/>
            <person name="Takaki Y."/>
            <person name="Nishi S."/>
            <person name="Hori S."/>
            <person name="Arai W."/>
            <person name="Tsubouchi T."/>
            <person name="Morono Y."/>
            <person name="Uchiyama I."/>
            <person name="Ito T."/>
            <person name="Fujiyama A."/>
            <person name="Inagaki F."/>
            <person name="Takami H."/>
        </authorList>
    </citation>
    <scope>NUCLEOTIDE SEQUENCE</scope>
    <source>
        <strain evidence="3">Expedition CK06-06</strain>
    </source>
</reference>
<keyword evidence="1" id="KW-0472">Membrane</keyword>
<evidence type="ECO:0000313" key="3">
    <source>
        <dbReference type="EMBL" id="GAF74067.1"/>
    </source>
</evidence>
<protein>
    <recommendedName>
        <fullName evidence="2">Amine oxidase domain-containing protein</fullName>
    </recommendedName>
</protein>
<sequence>AALLQKWGMKTLLLEKNDRVGGKALNMHKDGFTYELWPVLATPMLDTKFHEVANELGVEIKMSEIVPALKGGGFLYRPPKSKKYESFNLVPPFMIPEMLTKEETEEVNRLFSDMAALTPTEMDALDDVNFHDFLCRYNVPRSVYTFLAVFINILFLAPIDLASASEMAKTMNDFTTKLGSAYFIGGQAQLFETFMKAFKRDGGELRLRTRVERIIVEDGQVQGVYTDKGAFKAPIVVSNAGIQPTVLKLVGEEHFDKGYANHIRGLIPSMGLMGSRYFLDKVVFEDNTYVIYSDDCVWDMEDYMKAKAGEIPKDMVIIIFNPQGFDPNLAPEGKQVLLTATVCVADPKMKNTKQWADALDEHVTRFNPEIRKHIIRRE</sequence>
<accession>X0SDV3</accession>
<feature type="transmembrane region" description="Helical" evidence="1">
    <location>
        <begin position="143"/>
        <end position="162"/>
    </location>
</feature>
<dbReference type="EMBL" id="BARS01008106">
    <property type="protein sequence ID" value="GAF74067.1"/>
    <property type="molecule type" value="Genomic_DNA"/>
</dbReference>
<dbReference type="AlphaFoldDB" id="X0SDV3"/>
<dbReference type="GO" id="GO:0016491">
    <property type="term" value="F:oxidoreductase activity"/>
    <property type="evidence" value="ECO:0007669"/>
    <property type="project" value="InterPro"/>
</dbReference>
<dbReference type="InterPro" id="IPR002937">
    <property type="entry name" value="Amino_oxidase"/>
</dbReference>
<dbReference type="Pfam" id="PF01593">
    <property type="entry name" value="Amino_oxidase"/>
    <property type="match status" value="1"/>
</dbReference>
<comment type="caution">
    <text evidence="3">The sequence shown here is derived from an EMBL/GenBank/DDBJ whole genome shotgun (WGS) entry which is preliminary data.</text>
</comment>
<dbReference type="SUPFAM" id="SSF51905">
    <property type="entry name" value="FAD/NAD(P)-binding domain"/>
    <property type="match status" value="1"/>
</dbReference>
<organism evidence="3">
    <name type="scientific">marine sediment metagenome</name>
    <dbReference type="NCBI Taxonomy" id="412755"/>
    <lineage>
        <taxon>unclassified sequences</taxon>
        <taxon>metagenomes</taxon>
        <taxon>ecological metagenomes</taxon>
    </lineage>
</organism>
<evidence type="ECO:0000256" key="1">
    <source>
        <dbReference type="SAM" id="Phobius"/>
    </source>
</evidence>
<gene>
    <name evidence="3" type="ORF">S01H1_15532</name>
</gene>